<dbReference type="RefSeq" id="XP_007412098.1">
    <property type="nucleotide sequence ID" value="XM_007412036.1"/>
</dbReference>
<dbReference type="PANTHER" id="PTHR46896">
    <property type="entry name" value="SENTRIN-SPECIFIC PROTEASE"/>
    <property type="match status" value="1"/>
</dbReference>
<dbReference type="GeneID" id="18934964"/>
<keyword evidence="1" id="KW-0833">Ubl conjugation pathway</keyword>
<evidence type="ECO:0000313" key="4">
    <source>
        <dbReference type="Proteomes" id="UP000001072"/>
    </source>
</evidence>
<evidence type="ECO:0000256" key="1">
    <source>
        <dbReference type="ARBA" id="ARBA00022786"/>
    </source>
</evidence>
<dbReference type="KEGG" id="mlr:MELLADRAFT_88701"/>
<protein>
    <submittedName>
        <fullName evidence="3">Uncharacterized protein</fullName>
    </submittedName>
</protein>
<feature type="compositionally biased region" description="Polar residues" evidence="2">
    <location>
        <begin position="565"/>
        <end position="575"/>
    </location>
</feature>
<name>F4RSP0_MELLP</name>
<evidence type="ECO:0000313" key="3">
    <source>
        <dbReference type="EMBL" id="EGG04659.1"/>
    </source>
</evidence>
<feature type="region of interest" description="Disordered" evidence="2">
    <location>
        <begin position="506"/>
        <end position="641"/>
    </location>
</feature>
<dbReference type="InParanoid" id="F4RSP0"/>
<dbReference type="VEuPathDB" id="FungiDB:MELLADRAFT_88701"/>
<evidence type="ECO:0000256" key="2">
    <source>
        <dbReference type="SAM" id="MobiDB-lite"/>
    </source>
</evidence>
<feature type="compositionally biased region" description="Polar residues" evidence="2">
    <location>
        <begin position="605"/>
        <end position="620"/>
    </location>
</feature>
<feature type="compositionally biased region" description="Polar residues" evidence="2">
    <location>
        <begin position="88"/>
        <end position="117"/>
    </location>
</feature>
<feature type="compositionally biased region" description="Basic residues" evidence="2">
    <location>
        <begin position="514"/>
        <end position="526"/>
    </location>
</feature>
<dbReference type="HOGENOM" id="CLU_025212_3_0_1"/>
<reference evidence="4" key="1">
    <citation type="journal article" date="2011" name="Proc. Natl. Acad. Sci. U.S.A.">
        <title>Obligate biotrophy features unraveled by the genomic analysis of rust fungi.</title>
        <authorList>
            <person name="Duplessis S."/>
            <person name="Cuomo C.A."/>
            <person name="Lin Y.-C."/>
            <person name="Aerts A."/>
            <person name="Tisserant E."/>
            <person name="Veneault-Fourrey C."/>
            <person name="Joly D.L."/>
            <person name="Hacquard S."/>
            <person name="Amselem J."/>
            <person name="Cantarel B.L."/>
            <person name="Chiu R."/>
            <person name="Coutinho P.M."/>
            <person name="Feau N."/>
            <person name="Field M."/>
            <person name="Frey P."/>
            <person name="Gelhaye E."/>
            <person name="Goldberg J."/>
            <person name="Grabherr M.G."/>
            <person name="Kodira C.D."/>
            <person name="Kohler A."/>
            <person name="Kuees U."/>
            <person name="Lindquist E.A."/>
            <person name="Lucas S.M."/>
            <person name="Mago R."/>
            <person name="Mauceli E."/>
            <person name="Morin E."/>
            <person name="Murat C."/>
            <person name="Pangilinan J.L."/>
            <person name="Park R."/>
            <person name="Pearson M."/>
            <person name="Quesneville H."/>
            <person name="Rouhier N."/>
            <person name="Sakthikumar S."/>
            <person name="Salamov A.A."/>
            <person name="Schmutz J."/>
            <person name="Selles B."/>
            <person name="Shapiro H."/>
            <person name="Tanguay P."/>
            <person name="Tuskan G.A."/>
            <person name="Henrissat B."/>
            <person name="Van de Peer Y."/>
            <person name="Rouze P."/>
            <person name="Ellis J.G."/>
            <person name="Dodds P.N."/>
            <person name="Schein J.E."/>
            <person name="Zhong S."/>
            <person name="Hamelin R.C."/>
            <person name="Grigoriev I.V."/>
            <person name="Szabo L.J."/>
            <person name="Martin F."/>
        </authorList>
    </citation>
    <scope>NUCLEOTIDE SEQUENCE [LARGE SCALE GENOMIC DNA]</scope>
    <source>
        <strain evidence="4">98AG31 / pathotype 3-4-7</strain>
    </source>
</reference>
<dbReference type="GO" id="GO:0070139">
    <property type="term" value="F:SUMO-specific endopeptidase activity"/>
    <property type="evidence" value="ECO:0007669"/>
    <property type="project" value="TreeGrafter"/>
</dbReference>
<accession>F4RSP0</accession>
<organism evidence="4">
    <name type="scientific">Melampsora larici-populina (strain 98AG31 / pathotype 3-4-7)</name>
    <name type="common">Poplar leaf rust fungus</name>
    <dbReference type="NCBI Taxonomy" id="747676"/>
    <lineage>
        <taxon>Eukaryota</taxon>
        <taxon>Fungi</taxon>
        <taxon>Dikarya</taxon>
        <taxon>Basidiomycota</taxon>
        <taxon>Pucciniomycotina</taxon>
        <taxon>Pucciniomycetes</taxon>
        <taxon>Pucciniales</taxon>
        <taxon>Melampsoraceae</taxon>
        <taxon>Melampsora</taxon>
    </lineage>
</organism>
<feature type="compositionally biased region" description="Basic and acidic residues" evidence="2">
    <location>
        <begin position="580"/>
        <end position="591"/>
    </location>
</feature>
<feature type="region of interest" description="Disordered" evidence="2">
    <location>
        <begin position="1"/>
        <end position="123"/>
    </location>
</feature>
<feature type="compositionally biased region" description="Low complexity" evidence="2">
    <location>
        <begin position="7"/>
        <end position="16"/>
    </location>
</feature>
<proteinExistence type="predicted"/>
<feature type="compositionally biased region" description="Basic residues" evidence="2">
    <location>
        <begin position="68"/>
        <end position="83"/>
    </location>
</feature>
<dbReference type="OrthoDB" id="10375324at2759"/>
<gene>
    <name evidence="3" type="ORF">MELLADRAFT_88701</name>
</gene>
<sequence length="641" mass="72478">MAKKTSGRTTRSSRGSVQKPKQSVGRKRAKDVENPDEDESDFRDDADRGSSNRSHSESDHEPTSSTNRSKRVSAAKKGKKGGGKKPSDSTANNNPDPQNRTKQPQESNVNKKQSSPIFRSRHPGLEMDTFEESLNDWTLVALRQDIAKQASKANRAHPDIDALVKTIRMQYEKRMLMAALMGGVPEAVVWKIVGEGGKKGNVNSWIRFLGFCKRALEEKLPERATRDDWVTRNKKLAKVWKGFTDDEKTVFKDPYFFALANLPDLSYFEREDAEDEDAEDLSMDHLDASSTAPKVHQLSEDDRTKYMPIFKELVDVEKLLVCHGRQDPTSSVATLQKKSLSEVQKAHHDFSVVCQRYQITYYLTAVSCGSYKGWSQTFSNDVSFAKWAETHPKIPSKFKTYIHGKTVGKEIEAPTKVQQPSDERKTRLTRQLNSLVDVVFKGNIFPKLEDPQGEMVERGWPIRIVQKPGSLLSPELLELGHRRAKGSTIQLWLKDIESGHFAIELIPEAERQPKPKKSKKKKKSKQQRSASSSEEERDEPTQSQAPQARVTNQGLADSDDEEQPRASSDQRSQVQSKKRIRDDSANPDDHPGLQPPNHKQRHSKTQTPHLRTDQTSANVRNTDEHDDENNSTLDGSPIHDD</sequence>
<dbReference type="GO" id="GO:0016926">
    <property type="term" value="P:protein desumoylation"/>
    <property type="evidence" value="ECO:0007669"/>
    <property type="project" value="TreeGrafter"/>
</dbReference>
<dbReference type="PANTHER" id="PTHR46896:SF3">
    <property type="entry name" value="FI06413P-RELATED"/>
    <property type="match status" value="1"/>
</dbReference>
<dbReference type="GO" id="GO:0005737">
    <property type="term" value="C:cytoplasm"/>
    <property type="evidence" value="ECO:0007669"/>
    <property type="project" value="TreeGrafter"/>
</dbReference>
<keyword evidence="4" id="KW-1185">Reference proteome</keyword>
<feature type="compositionally biased region" description="Polar residues" evidence="2">
    <location>
        <begin position="541"/>
        <end position="555"/>
    </location>
</feature>
<dbReference type="EMBL" id="GL883117">
    <property type="protein sequence ID" value="EGG04659.1"/>
    <property type="molecule type" value="Genomic_DNA"/>
</dbReference>
<dbReference type="GO" id="GO:0005634">
    <property type="term" value="C:nucleus"/>
    <property type="evidence" value="ECO:0007669"/>
    <property type="project" value="TreeGrafter"/>
</dbReference>
<dbReference type="InterPro" id="IPR051947">
    <property type="entry name" value="Sentrin-specific_protease"/>
</dbReference>
<dbReference type="AlphaFoldDB" id="F4RSP0"/>
<dbReference type="Proteomes" id="UP000001072">
    <property type="component" value="Unassembled WGS sequence"/>
</dbReference>
<feature type="compositionally biased region" description="Basic and acidic residues" evidence="2">
    <location>
        <begin position="43"/>
        <end position="62"/>
    </location>
</feature>